<keyword evidence="3" id="KW-1185">Reference proteome</keyword>
<evidence type="ECO:0000313" key="2">
    <source>
        <dbReference type="EMBL" id="WNY28303.1"/>
    </source>
</evidence>
<evidence type="ECO:0000313" key="3">
    <source>
        <dbReference type="Proteomes" id="UP001302662"/>
    </source>
</evidence>
<dbReference type="EMBL" id="CP131062">
    <property type="protein sequence ID" value="WNY28303.1"/>
    <property type="molecule type" value="Genomic_DNA"/>
</dbReference>
<proteinExistence type="predicted"/>
<name>A0AA96V8R7_9EURY</name>
<dbReference type="KEGG" id="mees:MmiEs2_04880"/>
<dbReference type="Proteomes" id="UP001302662">
    <property type="component" value="Chromosome"/>
</dbReference>
<feature type="compositionally biased region" description="Basic and acidic residues" evidence="1">
    <location>
        <begin position="13"/>
        <end position="25"/>
    </location>
</feature>
<organism evidence="2 3">
    <name type="scientific">Methanimicrococcus stummii</name>
    <dbReference type="NCBI Taxonomy" id="3028294"/>
    <lineage>
        <taxon>Archaea</taxon>
        <taxon>Methanobacteriati</taxon>
        <taxon>Methanobacteriota</taxon>
        <taxon>Stenosarchaea group</taxon>
        <taxon>Methanomicrobia</taxon>
        <taxon>Methanosarcinales</taxon>
        <taxon>Methanosarcinaceae</taxon>
        <taxon>Methanimicrococcus</taxon>
    </lineage>
</organism>
<accession>A0AA96V8R7</accession>
<protein>
    <submittedName>
        <fullName evidence="2">Uncharacterized protein</fullName>
    </submittedName>
</protein>
<dbReference type="AlphaFoldDB" id="A0AA96V8R7"/>
<reference evidence="2 3" key="1">
    <citation type="submission" date="2023-07" db="EMBL/GenBank/DDBJ databases">
        <title>Closed genome sequence of Methanimicrococcus sp. Es2.</title>
        <authorList>
            <person name="Protasov E."/>
            <person name="Platt K."/>
            <person name="Reeh H."/>
            <person name="Poehlein A."/>
            <person name="Daniel R."/>
            <person name="Brune A."/>
        </authorList>
    </citation>
    <scope>NUCLEOTIDE SEQUENCE [LARGE SCALE GENOMIC DNA]</scope>
    <source>
        <strain evidence="2 3">Es2</strain>
    </source>
</reference>
<feature type="region of interest" description="Disordered" evidence="1">
    <location>
        <begin position="1"/>
        <end position="31"/>
    </location>
</feature>
<gene>
    <name evidence="2" type="ORF">MmiEs2_04880</name>
</gene>
<sequence>MSMPESTPLYRKNRVDSGLDADKDPNPQPGMKYIATDSEMEYNCYQTGIWKVASPLSTDENGVLLYNGAVLTPHTKELMLSGQLRPMYIELPGTENKTGQLKTLRIRRNGSTGTTIYLTMVDKNNAQLVPVVSQGIPTGATGDYNMDHLVLPFNKKSSTDRILIRSNGTNTAVLPTTLFETGYIQTGGTP</sequence>
<evidence type="ECO:0000256" key="1">
    <source>
        <dbReference type="SAM" id="MobiDB-lite"/>
    </source>
</evidence>